<keyword evidence="3" id="KW-1185">Reference proteome</keyword>
<gene>
    <name evidence="2" type="ORF">MUCCIDRAFT_107054</name>
</gene>
<protein>
    <submittedName>
        <fullName evidence="2">Uncharacterized protein</fullName>
    </submittedName>
</protein>
<proteinExistence type="predicted"/>
<feature type="region of interest" description="Disordered" evidence="1">
    <location>
        <begin position="1"/>
        <end position="42"/>
    </location>
</feature>
<accession>A0A162ZJ63</accession>
<dbReference type="Proteomes" id="UP000077051">
    <property type="component" value="Unassembled WGS sequence"/>
</dbReference>
<name>A0A162ZJ63_MUCCL</name>
<feature type="compositionally biased region" description="Polar residues" evidence="1">
    <location>
        <begin position="28"/>
        <end position="42"/>
    </location>
</feature>
<dbReference type="EMBL" id="AMYB01000002">
    <property type="protein sequence ID" value="OAD06477.1"/>
    <property type="molecule type" value="Genomic_DNA"/>
</dbReference>
<dbReference type="VEuPathDB" id="FungiDB:MUCCIDRAFT_107054"/>
<evidence type="ECO:0000256" key="1">
    <source>
        <dbReference type="SAM" id="MobiDB-lite"/>
    </source>
</evidence>
<evidence type="ECO:0000313" key="2">
    <source>
        <dbReference type="EMBL" id="OAD06477.1"/>
    </source>
</evidence>
<reference evidence="2 3" key="1">
    <citation type="submission" date="2015-06" db="EMBL/GenBank/DDBJ databases">
        <title>Expansion of signal transduction pathways in fungi by whole-genome duplication.</title>
        <authorList>
            <consortium name="DOE Joint Genome Institute"/>
            <person name="Corrochano L.M."/>
            <person name="Kuo A."/>
            <person name="Marcet-Houben M."/>
            <person name="Polaino S."/>
            <person name="Salamov A."/>
            <person name="Villalobos J.M."/>
            <person name="Alvarez M.I."/>
            <person name="Avalos J."/>
            <person name="Benito E.P."/>
            <person name="Benoit I."/>
            <person name="Burger G."/>
            <person name="Camino L.P."/>
            <person name="Canovas D."/>
            <person name="Cerda-Olmedo E."/>
            <person name="Cheng J.-F."/>
            <person name="Dominguez A."/>
            <person name="Elias M."/>
            <person name="Eslava A.P."/>
            <person name="Glaser F."/>
            <person name="Grimwood J."/>
            <person name="Gutierrez G."/>
            <person name="Heitman J."/>
            <person name="Henrissat B."/>
            <person name="Iturriaga E.A."/>
            <person name="Lang B.F."/>
            <person name="Lavin J.L."/>
            <person name="Lee S."/>
            <person name="Li W."/>
            <person name="Lindquist E."/>
            <person name="Lopez-Garcia S."/>
            <person name="Luque E.M."/>
            <person name="Marcos A.T."/>
            <person name="Martin J."/>
            <person name="Mccluskey K."/>
            <person name="Medina H.R."/>
            <person name="Miralles-Duran A."/>
            <person name="Miyazaki A."/>
            <person name="Munoz-Torres E."/>
            <person name="Oguiza J.A."/>
            <person name="Ohm R."/>
            <person name="Olmedo M."/>
            <person name="Orejas M."/>
            <person name="Ortiz-Castellanos L."/>
            <person name="Pisabarro A.G."/>
            <person name="Rodriguez-Romero J."/>
            <person name="Ruiz-Herrera J."/>
            <person name="Ruiz-Vazquez R."/>
            <person name="Sanz C."/>
            <person name="Schackwitz W."/>
            <person name="Schmutz J."/>
            <person name="Shahriari M."/>
            <person name="Shelest E."/>
            <person name="Silva-Franco F."/>
            <person name="Soanes D."/>
            <person name="Syed K."/>
            <person name="Tagua V.G."/>
            <person name="Talbot N.J."/>
            <person name="Thon M."/>
            <person name="De Vries R.P."/>
            <person name="Wiebenga A."/>
            <person name="Yadav J.S."/>
            <person name="Braun E.L."/>
            <person name="Baker S."/>
            <person name="Garre V."/>
            <person name="Horwitz B."/>
            <person name="Torres-Martinez S."/>
            <person name="Idnurm A."/>
            <person name="Herrera-Estrella A."/>
            <person name="Gabaldon T."/>
            <person name="Grigoriev I.V."/>
        </authorList>
    </citation>
    <scope>NUCLEOTIDE SEQUENCE [LARGE SCALE GENOMIC DNA]</scope>
    <source>
        <strain evidence="2 3">CBS 277.49</strain>
    </source>
</reference>
<sequence length="91" mass="9552">MVVLLGDMTASNGFTEEPRKQLAGLSSPRGTTPPMASSSTEPTKIDTSIAVVGCRIGAAVVFVSEMYKSIKTCDVHPATVEVNNAAVELLR</sequence>
<comment type="caution">
    <text evidence="2">The sequence shown here is derived from an EMBL/GenBank/DDBJ whole genome shotgun (WGS) entry which is preliminary data.</text>
</comment>
<organism evidence="2 3">
    <name type="scientific">Mucor lusitanicus CBS 277.49</name>
    <dbReference type="NCBI Taxonomy" id="747725"/>
    <lineage>
        <taxon>Eukaryota</taxon>
        <taxon>Fungi</taxon>
        <taxon>Fungi incertae sedis</taxon>
        <taxon>Mucoromycota</taxon>
        <taxon>Mucoromycotina</taxon>
        <taxon>Mucoromycetes</taxon>
        <taxon>Mucorales</taxon>
        <taxon>Mucorineae</taxon>
        <taxon>Mucoraceae</taxon>
        <taxon>Mucor</taxon>
    </lineage>
</organism>
<evidence type="ECO:0000313" key="3">
    <source>
        <dbReference type="Proteomes" id="UP000077051"/>
    </source>
</evidence>
<dbReference type="AlphaFoldDB" id="A0A162ZJ63"/>